<feature type="chain" id="PRO_5033067936" description="Glycosyl hydrolase-like 10 domain-containing protein" evidence="2">
    <location>
        <begin position="26"/>
        <end position="872"/>
    </location>
</feature>
<comment type="caution">
    <text evidence="4">The sequence shown here is derived from an EMBL/GenBank/DDBJ whole genome shotgun (WGS) entry which is preliminary data.</text>
</comment>
<name>A0A841HWG6_9DEIO</name>
<dbReference type="Proteomes" id="UP000569951">
    <property type="component" value="Unassembled WGS sequence"/>
</dbReference>
<dbReference type="InterPro" id="IPR052177">
    <property type="entry name" value="Divisome_Glycosyl_Hydrolase"/>
</dbReference>
<gene>
    <name evidence="4" type="ORF">HNR42_001294</name>
</gene>
<dbReference type="AlphaFoldDB" id="A0A841HWG6"/>
<dbReference type="SUPFAM" id="SSF51445">
    <property type="entry name" value="(Trans)glycosidases"/>
    <property type="match status" value="1"/>
</dbReference>
<evidence type="ECO:0000313" key="5">
    <source>
        <dbReference type="Proteomes" id="UP000569951"/>
    </source>
</evidence>
<dbReference type="RefSeq" id="WP_183985736.1">
    <property type="nucleotide sequence ID" value="NZ_JACHHG010000004.1"/>
</dbReference>
<proteinExistence type="predicted"/>
<keyword evidence="1 2" id="KW-0732">Signal</keyword>
<dbReference type="InterPro" id="IPR017853">
    <property type="entry name" value="GH"/>
</dbReference>
<feature type="signal peptide" evidence="2">
    <location>
        <begin position="1"/>
        <end position="25"/>
    </location>
</feature>
<feature type="domain" description="Glycosyl hydrolase-like 10" evidence="3">
    <location>
        <begin position="336"/>
        <end position="449"/>
    </location>
</feature>
<dbReference type="InterPro" id="IPR003790">
    <property type="entry name" value="GHL10"/>
</dbReference>
<organism evidence="4 5">
    <name type="scientific">Deinobacterium chartae</name>
    <dbReference type="NCBI Taxonomy" id="521158"/>
    <lineage>
        <taxon>Bacteria</taxon>
        <taxon>Thermotogati</taxon>
        <taxon>Deinococcota</taxon>
        <taxon>Deinococci</taxon>
        <taxon>Deinococcales</taxon>
        <taxon>Deinococcaceae</taxon>
        <taxon>Deinobacterium</taxon>
    </lineage>
</organism>
<keyword evidence="5" id="KW-1185">Reference proteome</keyword>
<evidence type="ECO:0000256" key="2">
    <source>
        <dbReference type="SAM" id="SignalP"/>
    </source>
</evidence>
<protein>
    <recommendedName>
        <fullName evidence="3">Glycosyl hydrolase-like 10 domain-containing protein</fullName>
    </recommendedName>
</protein>
<evidence type="ECO:0000256" key="1">
    <source>
        <dbReference type="ARBA" id="ARBA00022729"/>
    </source>
</evidence>
<dbReference type="PANTHER" id="PTHR43405">
    <property type="entry name" value="GLYCOSYL HYDROLASE DIGH"/>
    <property type="match status" value="1"/>
</dbReference>
<dbReference type="EMBL" id="JACHHG010000004">
    <property type="protein sequence ID" value="MBB6097871.1"/>
    <property type="molecule type" value="Genomic_DNA"/>
</dbReference>
<evidence type="ECO:0000313" key="4">
    <source>
        <dbReference type="EMBL" id="MBB6097871.1"/>
    </source>
</evidence>
<dbReference type="PANTHER" id="PTHR43405:SF1">
    <property type="entry name" value="GLYCOSYL HYDROLASE DIGH"/>
    <property type="match status" value="1"/>
</dbReference>
<reference evidence="4 5" key="1">
    <citation type="submission" date="2020-08" db="EMBL/GenBank/DDBJ databases">
        <title>Genomic Encyclopedia of Type Strains, Phase IV (KMG-IV): sequencing the most valuable type-strain genomes for metagenomic binning, comparative biology and taxonomic classification.</title>
        <authorList>
            <person name="Goeker M."/>
        </authorList>
    </citation>
    <scope>NUCLEOTIDE SEQUENCE [LARGE SCALE GENOMIC DNA]</scope>
    <source>
        <strain evidence="4 5">DSM 21458</strain>
    </source>
</reference>
<dbReference type="Pfam" id="PF02638">
    <property type="entry name" value="GHL10"/>
    <property type="match status" value="1"/>
</dbReference>
<sequence>MLHIWLRRAAALVALVALPLAGAQSAPRLPVDTVRNVVELEAAPRDISLTTQGPRQRITFVDESVLDDPQLTSSKYLALFSSAYGDTVTVPPRYVAAQVDASGRVTRMVNPSVDGKVPAWEAQPIPLPIPDGGYVVIAFDTSYANEYYKRFLATALRVGDTVRLRLNGEVSELPELIGDGPRPGLRLTTSAMFTTADKLVKLGARVLNYSPDKGYSVRVNGAAATLTADGRVSYNYVLRRGTNYVDFELWQAGAVVARRSVVVYHKPQAAKQVLLWIEQGNLRRFQDAASIRRMLLEAQGAGVTGIAIDVKGYEGYASYQRTTRTGRPYVSAIRNPTKAGANPNLDFLGVLVAEARQLGLTVHASMNVFGEGSMNEAPILEAHPDWEEQVLRAEDRNRILPIRQSAAPGKIVAFVNPQHPGARAFQLDTAREILENYDVDGIVLDRARYDGAFADFSDESRRGFEAYLARIGKRLDRWPGDVYSFSYDAQGAATRVEGPLFLDWWAYRSGVIRDFVKDVRALVNDVNRRYGRQVQLSQYVGSWYETLFENGLNWASLDWKYDPRLAFPESRIYGDAYAQTSYLDQLDFIMIGSYQDTLEGVERAVTLGNILTGGRVPLYASLALNNVQEPRLQRQVAQSALRYADGLMLFEYSLANFPIIAASVRDREYVRDELVGVSNPKEPENPLSADFVNTNRNEENTNVFTSSFGPTTGTSTFGVEVVVGADGRVTAVKNGAQAREWNFAQPEDNNSAIPQGGFVVSALDRSGVRVRRQQLANLFAPGDEVRAARLIGLLALEAAPIPQARIELQGRLETLGPGSRLELRLNGTVVPLQVGGAFSVPLELHPGANALKVEAWVDGKKVIGRTLTLTRQ</sequence>
<evidence type="ECO:0000259" key="3">
    <source>
        <dbReference type="Pfam" id="PF02638"/>
    </source>
</evidence>
<dbReference type="Gene3D" id="3.20.20.80">
    <property type="entry name" value="Glycosidases"/>
    <property type="match status" value="1"/>
</dbReference>
<accession>A0A841HWG6</accession>